<dbReference type="Proteomes" id="UP000001798">
    <property type="component" value="Chromosome 2"/>
</dbReference>
<evidence type="ECO:0000313" key="1">
    <source>
        <dbReference type="EMBL" id="ATZ47041.1"/>
    </source>
</evidence>
<dbReference type="GeneID" id="5434336"/>
<reference evidence="1 2" key="2">
    <citation type="journal article" date="2012" name="Eukaryot. Cell">
        <title>Genome update of Botrytis cinerea strains B05.10 and T4.</title>
        <authorList>
            <person name="Staats M."/>
            <person name="van Kan J.A."/>
        </authorList>
    </citation>
    <scope>NUCLEOTIDE SEQUENCE [LARGE SCALE GENOMIC DNA]</scope>
    <source>
        <strain evidence="1 2">B05.10</strain>
    </source>
</reference>
<dbReference type="VEuPathDB" id="FungiDB:Bcin02g03700"/>
<dbReference type="AlphaFoldDB" id="A0A384J9B2"/>
<dbReference type="EMBL" id="CP009806">
    <property type="protein sequence ID" value="ATZ47041.1"/>
    <property type="molecule type" value="Genomic_DNA"/>
</dbReference>
<keyword evidence="2" id="KW-1185">Reference proteome</keyword>
<accession>A0A384J9B2</accession>
<organism evidence="1 2">
    <name type="scientific">Botryotinia fuckeliana (strain B05.10)</name>
    <name type="common">Noble rot fungus</name>
    <name type="synonym">Botrytis cinerea</name>
    <dbReference type="NCBI Taxonomy" id="332648"/>
    <lineage>
        <taxon>Eukaryota</taxon>
        <taxon>Fungi</taxon>
        <taxon>Dikarya</taxon>
        <taxon>Ascomycota</taxon>
        <taxon>Pezizomycotina</taxon>
        <taxon>Leotiomycetes</taxon>
        <taxon>Helotiales</taxon>
        <taxon>Sclerotiniaceae</taxon>
        <taxon>Botrytis</taxon>
    </lineage>
</organism>
<dbReference type="OrthoDB" id="3505609at2759"/>
<reference evidence="1 2" key="3">
    <citation type="journal article" date="2017" name="Mol. Plant Pathol.">
        <title>A gapless genome sequence of the fungus Botrytis cinerea.</title>
        <authorList>
            <person name="Van Kan J.A."/>
            <person name="Stassen J.H."/>
            <person name="Mosbach A."/>
            <person name="Van Der Lee T.A."/>
            <person name="Faino L."/>
            <person name="Farmer A.D."/>
            <person name="Papasotiriou D.G."/>
            <person name="Zhou S."/>
            <person name="Seidl M.F."/>
            <person name="Cottam E."/>
            <person name="Edel D."/>
            <person name="Hahn M."/>
            <person name="Schwartz D.C."/>
            <person name="Dietrich R.A."/>
            <person name="Widdison S."/>
            <person name="Scalliet G."/>
        </authorList>
    </citation>
    <scope>NUCLEOTIDE SEQUENCE [LARGE SCALE GENOMIC DNA]</scope>
    <source>
        <strain evidence="1 2">B05.10</strain>
    </source>
</reference>
<proteinExistence type="predicted"/>
<sequence length="271" mass="30708">MSLILANLLPPMTKSWADEANDEFEEQSIDDLATINFVDTSKFDRDTVMGEAYDFRDYETLDFSDDEYAIDSYDYALKFEKVSNDDSAAVVTTPDETLLPKNRKKLGAAMTSRLPRAVSSSAEESYSDTFLDTIPEDEEPQDQDHSQTTAVTEITLDNWQGDASVEVVNRDPSIDSNQSIPELDGMNFWDTESCYSCDTEIEVVEEEVQIDHPLMGKDVVRIQKSFTTVKASDYEAHPSRVFYRSTEPTTWGWTPSNLRYCLTVIREVESG</sequence>
<evidence type="ECO:0000313" key="2">
    <source>
        <dbReference type="Proteomes" id="UP000001798"/>
    </source>
</evidence>
<reference evidence="1 2" key="1">
    <citation type="journal article" date="2011" name="PLoS Genet.">
        <title>Genomic analysis of the necrotrophic fungal pathogens Sclerotinia sclerotiorum and Botrytis cinerea.</title>
        <authorList>
            <person name="Amselem J."/>
            <person name="Cuomo C.A."/>
            <person name="van Kan J.A."/>
            <person name="Viaud M."/>
            <person name="Benito E.P."/>
            <person name="Couloux A."/>
            <person name="Coutinho P.M."/>
            <person name="de Vries R.P."/>
            <person name="Dyer P.S."/>
            <person name="Fillinger S."/>
            <person name="Fournier E."/>
            <person name="Gout L."/>
            <person name="Hahn M."/>
            <person name="Kohn L."/>
            <person name="Lapalu N."/>
            <person name="Plummer K.M."/>
            <person name="Pradier J.M."/>
            <person name="Quevillon E."/>
            <person name="Sharon A."/>
            <person name="Simon A."/>
            <person name="ten Have A."/>
            <person name="Tudzynski B."/>
            <person name="Tudzynski P."/>
            <person name="Wincker P."/>
            <person name="Andrew M."/>
            <person name="Anthouard V."/>
            <person name="Beever R.E."/>
            <person name="Beffa R."/>
            <person name="Benoit I."/>
            <person name="Bouzid O."/>
            <person name="Brault B."/>
            <person name="Chen Z."/>
            <person name="Choquer M."/>
            <person name="Collemare J."/>
            <person name="Cotton P."/>
            <person name="Danchin E.G."/>
            <person name="Da Silva C."/>
            <person name="Gautier A."/>
            <person name="Giraud C."/>
            <person name="Giraud T."/>
            <person name="Gonzalez C."/>
            <person name="Grossetete S."/>
            <person name="Guldener U."/>
            <person name="Henrissat B."/>
            <person name="Howlett B.J."/>
            <person name="Kodira C."/>
            <person name="Kretschmer M."/>
            <person name="Lappartient A."/>
            <person name="Leroch M."/>
            <person name="Levis C."/>
            <person name="Mauceli E."/>
            <person name="Neuveglise C."/>
            <person name="Oeser B."/>
            <person name="Pearson M."/>
            <person name="Poulain J."/>
            <person name="Poussereau N."/>
            <person name="Quesneville H."/>
            <person name="Rascle C."/>
            <person name="Schumacher J."/>
            <person name="Segurens B."/>
            <person name="Sexton A."/>
            <person name="Silva E."/>
            <person name="Sirven C."/>
            <person name="Soanes D.M."/>
            <person name="Talbot N.J."/>
            <person name="Templeton M."/>
            <person name="Yandava C."/>
            <person name="Yarden O."/>
            <person name="Zeng Q."/>
            <person name="Rollins J.A."/>
            <person name="Lebrun M.H."/>
            <person name="Dickman M."/>
        </authorList>
    </citation>
    <scope>NUCLEOTIDE SEQUENCE [LARGE SCALE GENOMIC DNA]</scope>
    <source>
        <strain evidence="1 2">B05.10</strain>
    </source>
</reference>
<name>A0A384J9B2_BOTFB</name>
<protein>
    <submittedName>
        <fullName evidence="1">Uncharacterized protein</fullName>
    </submittedName>
</protein>
<gene>
    <name evidence="1" type="ORF">BCIN_02g03700</name>
</gene>
<dbReference type="RefSeq" id="XP_001553801.2">
    <property type="nucleotide sequence ID" value="XM_001553751.2"/>
</dbReference>
<dbReference type="KEGG" id="bfu:BCIN_02g03700"/>